<accession>A0ABN9VSW1</accession>
<evidence type="ECO:0000313" key="6">
    <source>
        <dbReference type="Proteomes" id="UP001189429"/>
    </source>
</evidence>
<dbReference type="CDD" id="cd11296">
    <property type="entry name" value="O-FucT_like"/>
    <property type="match status" value="1"/>
</dbReference>
<reference evidence="5" key="1">
    <citation type="submission" date="2023-10" db="EMBL/GenBank/DDBJ databases">
        <authorList>
            <person name="Chen Y."/>
            <person name="Shah S."/>
            <person name="Dougan E. K."/>
            <person name="Thang M."/>
            <person name="Chan C."/>
        </authorList>
    </citation>
    <scope>NUCLEOTIDE SEQUENCE [LARGE SCALE GENOMIC DNA]</scope>
</reference>
<sequence length="439" mass="50138">MARAWPSLLLLAWHSSALVLEGPERRAHRAGGLSHASVLQRMKYWRRATSAVPSTGKYLLFTPDAGGLNNIRIGWEMTGIVALHTGRTLVLPPKTPMYLLDWGPWNKELVGDTSNWTGSTRVEDLIDVTQLKGVLPTLTMEEFEAEAGMKWHEARVKAEKSLRWIHFKQDNVRLSDYEALTDKFIFMDGSSRDGFRLGQWWLQGGPVDELRPELTEADWGLLRHGFVWHPDAFNIAEKAVFYLGMFDYVALHARFGDFAEHQSQRTPDEIYENWKPLIANASALYVATDRQGQFDGFAKRHGVKLVMWPDLFESATGMLLSEEKQLYTPERFFKLTGLVEELICTYAKVFVGTDRSSFTGHIQRMRIHADAPVTKRLTHTDGDPSLSEAGSQSAREIQVPLDEIQQSIQNWETRDWLVPPISQGEQFRQRTVSLKRERP</sequence>
<dbReference type="InterPro" id="IPR019378">
    <property type="entry name" value="GDP-Fuc_O-FucTrfase"/>
</dbReference>
<keyword evidence="1" id="KW-0808">Transferase</keyword>
<gene>
    <name evidence="5" type="ORF">PCOR1329_LOCUS60857</name>
</gene>
<feature type="chain" id="PRO_5045980719" evidence="4">
    <location>
        <begin position="18"/>
        <end position="439"/>
    </location>
</feature>
<evidence type="ECO:0000256" key="4">
    <source>
        <dbReference type="SAM" id="SignalP"/>
    </source>
</evidence>
<keyword evidence="2" id="KW-0294">Fucose metabolism</keyword>
<protein>
    <submittedName>
        <fullName evidence="5">Uncharacterized protein</fullName>
    </submittedName>
</protein>
<dbReference type="Pfam" id="PF10250">
    <property type="entry name" value="O-FucT"/>
    <property type="match status" value="1"/>
</dbReference>
<dbReference type="PANTHER" id="PTHR31469:SF8">
    <property type="entry name" value="OS07G0641000 PROTEIN"/>
    <property type="match status" value="1"/>
</dbReference>
<keyword evidence="4" id="KW-0732">Signal</keyword>
<dbReference type="EMBL" id="CAUYUJ010017634">
    <property type="protein sequence ID" value="CAK0876540.1"/>
    <property type="molecule type" value="Genomic_DNA"/>
</dbReference>
<evidence type="ECO:0000313" key="5">
    <source>
        <dbReference type="EMBL" id="CAK0876540.1"/>
    </source>
</evidence>
<proteinExistence type="predicted"/>
<dbReference type="Proteomes" id="UP001189429">
    <property type="component" value="Unassembled WGS sequence"/>
</dbReference>
<keyword evidence="6" id="KW-1185">Reference proteome</keyword>
<keyword evidence="3" id="KW-0119">Carbohydrate metabolism</keyword>
<name>A0ABN9VSW1_9DINO</name>
<comment type="caution">
    <text evidence="5">The sequence shown here is derived from an EMBL/GenBank/DDBJ whole genome shotgun (WGS) entry which is preliminary data.</text>
</comment>
<organism evidence="5 6">
    <name type="scientific">Prorocentrum cordatum</name>
    <dbReference type="NCBI Taxonomy" id="2364126"/>
    <lineage>
        <taxon>Eukaryota</taxon>
        <taxon>Sar</taxon>
        <taxon>Alveolata</taxon>
        <taxon>Dinophyceae</taxon>
        <taxon>Prorocentrales</taxon>
        <taxon>Prorocentraceae</taxon>
        <taxon>Prorocentrum</taxon>
    </lineage>
</organism>
<feature type="signal peptide" evidence="4">
    <location>
        <begin position="1"/>
        <end position="17"/>
    </location>
</feature>
<dbReference type="Gene3D" id="3.40.50.11350">
    <property type="match status" value="1"/>
</dbReference>
<evidence type="ECO:0000256" key="2">
    <source>
        <dbReference type="ARBA" id="ARBA00023253"/>
    </source>
</evidence>
<dbReference type="PANTHER" id="PTHR31469">
    <property type="entry name" value="OS07G0633600 PROTEIN"/>
    <property type="match status" value="1"/>
</dbReference>
<evidence type="ECO:0000256" key="1">
    <source>
        <dbReference type="ARBA" id="ARBA00022679"/>
    </source>
</evidence>
<evidence type="ECO:0000256" key="3">
    <source>
        <dbReference type="ARBA" id="ARBA00023277"/>
    </source>
</evidence>